<proteinExistence type="inferred from homology"/>
<dbReference type="PRINTS" id="PR00047">
    <property type="entry name" value="STROIDFINGER"/>
</dbReference>
<dbReference type="Pfam" id="PF00105">
    <property type="entry name" value="zf-C4"/>
    <property type="match status" value="1"/>
</dbReference>
<keyword evidence="5 11" id="KW-0862">Zinc</keyword>
<keyword evidence="9 11" id="KW-0675">Receptor</keyword>
<dbReference type="PRINTS" id="PR00398">
    <property type="entry name" value="STRDHORMONER"/>
</dbReference>
<dbReference type="PROSITE" id="PS51030">
    <property type="entry name" value="NUCLEAR_REC_DBD_2"/>
    <property type="match status" value="1"/>
</dbReference>
<dbReference type="InterPro" id="IPR049636">
    <property type="entry name" value="HNF4-like_DBD"/>
</dbReference>
<dbReference type="SUPFAM" id="SSF57716">
    <property type="entry name" value="Glucocorticoid receptor-like (DNA-binding domain)"/>
    <property type="match status" value="1"/>
</dbReference>
<feature type="domain" description="Nuclear receptor" evidence="12">
    <location>
        <begin position="25"/>
        <end position="100"/>
    </location>
</feature>
<protein>
    <submittedName>
        <fullName evidence="15">Uncharacterized protein</fullName>
    </submittedName>
</protein>
<dbReference type="InterPro" id="IPR001628">
    <property type="entry name" value="Znf_hrmn_rcpt"/>
</dbReference>
<keyword evidence="6 11" id="KW-0805">Transcription regulation</keyword>
<evidence type="ECO:0000313" key="14">
    <source>
        <dbReference type="Proteomes" id="UP000887540"/>
    </source>
</evidence>
<evidence type="ECO:0000256" key="3">
    <source>
        <dbReference type="ARBA" id="ARBA00022723"/>
    </source>
</evidence>
<keyword evidence="8 11" id="KW-0804">Transcription</keyword>
<dbReference type="Gene3D" id="1.10.565.10">
    <property type="entry name" value="Retinoid X Receptor"/>
    <property type="match status" value="1"/>
</dbReference>
<dbReference type="Pfam" id="PF00104">
    <property type="entry name" value="Hormone_recep"/>
    <property type="match status" value="1"/>
</dbReference>
<evidence type="ECO:0000256" key="9">
    <source>
        <dbReference type="ARBA" id="ARBA00023170"/>
    </source>
</evidence>
<dbReference type="WBParaSite" id="ACRNAN_Path_608.g2265.t1">
    <property type="protein sequence ID" value="ACRNAN_Path_608.g2265.t1"/>
    <property type="gene ID" value="ACRNAN_Path_608.g2265"/>
</dbReference>
<organism evidence="14 15">
    <name type="scientific">Acrobeloides nanus</name>
    <dbReference type="NCBI Taxonomy" id="290746"/>
    <lineage>
        <taxon>Eukaryota</taxon>
        <taxon>Metazoa</taxon>
        <taxon>Ecdysozoa</taxon>
        <taxon>Nematoda</taxon>
        <taxon>Chromadorea</taxon>
        <taxon>Rhabditida</taxon>
        <taxon>Tylenchina</taxon>
        <taxon>Cephalobomorpha</taxon>
        <taxon>Cephaloboidea</taxon>
        <taxon>Cephalobidae</taxon>
        <taxon>Acrobeloides</taxon>
    </lineage>
</organism>
<keyword evidence="10 11" id="KW-0539">Nucleus</keyword>
<keyword evidence="4 11" id="KW-0863">Zinc-finger</keyword>
<dbReference type="InterPro" id="IPR000536">
    <property type="entry name" value="Nucl_hrmn_rcpt_lig-bd"/>
</dbReference>
<evidence type="ECO:0000256" key="1">
    <source>
        <dbReference type="ARBA" id="ARBA00004123"/>
    </source>
</evidence>
<dbReference type="CDD" id="cd06157">
    <property type="entry name" value="NR_LBD"/>
    <property type="match status" value="1"/>
</dbReference>
<dbReference type="Proteomes" id="UP000887540">
    <property type="component" value="Unplaced"/>
</dbReference>
<dbReference type="InterPro" id="IPR013088">
    <property type="entry name" value="Znf_NHR/GATA"/>
</dbReference>
<dbReference type="SUPFAM" id="SSF48508">
    <property type="entry name" value="Nuclear receptor ligand-binding domain"/>
    <property type="match status" value="1"/>
</dbReference>
<dbReference type="Gene3D" id="3.30.50.10">
    <property type="entry name" value="Erythroid Transcription Factor GATA-1, subunit A"/>
    <property type="match status" value="1"/>
</dbReference>
<dbReference type="PROSITE" id="PS51843">
    <property type="entry name" value="NR_LBD"/>
    <property type="match status" value="1"/>
</dbReference>
<keyword evidence="3 11" id="KW-0479">Metal-binding</keyword>
<name>A0A914CAD2_9BILA</name>
<evidence type="ECO:0000256" key="5">
    <source>
        <dbReference type="ARBA" id="ARBA00022833"/>
    </source>
</evidence>
<sequence length="451" mass="52306">METFDVNPSSSELEIQYPFSPEVDDRVCAICNAPSTGYHFNAPSCSACAAFFRRTVTLNRKFECSQDNGCTIDYTMRALCRACRYRKCITCGMDRKAVQPRRDGLFVRRRVKPMCSSNTMPASLQVNANEQEFEQAPIDPQTFRVMPQENISLPSIASFEKPEPMDSVPIAMPSIIYNPNVFRFDPETSVQQLLAEEAKMNERRRLLYCDRPLSDLLSSNDELPFTSEDLRPLRFMAFRRDVRTLILTVFEWIRGWPYFDKLSVWDRKLLLRRCVLYHSFLDPAYLTMTLRQENIFLMPNGMFASTEENGLGWEDEFPEITAEIKKKVYRPLMDRVIREIIEPMKVMEMTLTEFVVLKALVSWKSGLSDFSDINKPVIYAQIEAILKGLHLYYLKMNFDEGTIAERTGNLLLLIVNVFAIGVECLENHHKIQFFDLWELDSLLLKLLKMGL</sequence>
<accession>A0A914CAD2</accession>
<evidence type="ECO:0000256" key="6">
    <source>
        <dbReference type="ARBA" id="ARBA00023015"/>
    </source>
</evidence>
<feature type="domain" description="NR LBD" evidence="13">
    <location>
        <begin position="185"/>
        <end position="450"/>
    </location>
</feature>
<evidence type="ECO:0000313" key="15">
    <source>
        <dbReference type="WBParaSite" id="ACRNAN_Path_608.g2265.t1"/>
    </source>
</evidence>
<comment type="subcellular location">
    <subcellularLocation>
        <location evidence="1 11">Nucleus</location>
    </subcellularLocation>
</comment>
<dbReference type="PANTHER" id="PTHR46397:SF5">
    <property type="entry name" value="NUCLEAR HORMONE RECEPTOR FAMILY MEMBER NHR-20"/>
    <property type="match status" value="1"/>
</dbReference>
<evidence type="ECO:0000256" key="11">
    <source>
        <dbReference type="RuleBase" id="RU004334"/>
    </source>
</evidence>
<evidence type="ECO:0000256" key="8">
    <source>
        <dbReference type="ARBA" id="ARBA00023163"/>
    </source>
</evidence>
<dbReference type="GO" id="GO:0005634">
    <property type="term" value="C:nucleus"/>
    <property type="evidence" value="ECO:0007669"/>
    <property type="project" value="UniProtKB-SubCell"/>
</dbReference>
<evidence type="ECO:0000259" key="13">
    <source>
        <dbReference type="PROSITE" id="PS51843"/>
    </source>
</evidence>
<dbReference type="AlphaFoldDB" id="A0A914CAD2"/>
<evidence type="ECO:0000256" key="10">
    <source>
        <dbReference type="ARBA" id="ARBA00023242"/>
    </source>
</evidence>
<dbReference type="SMART" id="SM00430">
    <property type="entry name" value="HOLI"/>
    <property type="match status" value="1"/>
</dbReference>
<keyword evidence="7 11" id="KW-0238">DNA-binding</keyword>
<dbReference type="CDD" id="cd06960">
    <property type="entry name" value="NR_DBD_HNF4A"/>
    <property type="match status" value="1"/>
</dbReference>
<dbReference type="SMART" id="SM00399">
    <property type="entry name" value="ZnF_C4"/>
    <property type="match status" value="1"/>
</dbReference>
<dbReference type="InterPro" id="IPR035500">
    <property type="entry name" value="NHR-like_dom_sf"/>
</dbReference>
<evidence type="ECO:0000256" key="2">
    <source>
        <dbReference type="ARBA" id="ARBA00005993"/>
    </source>
</evidence>
<evidence type="ECO:0000256" key="7">
    <source>
        <dbReference type="ARBA" id="ARBA00023125"/>
    </source>
</evidence>
<comment type="similarity">
    <text evidence="2 11">Belongs to the nuclear hormone receptor family.</text>
</comment>
<evidence type="ECO:0000259" key="12">
    <source>
        <dbReference type="PROSITE" id="PS51030"/>
    </source>
</evidence>
<dbReference type="GO" id="GO:0000978">
    <property type="term" value="F:RNA polymerase II cis-regulatory region sequence-specific DNA binding"/>
    <property type="evidence" value="ECO:0007669"/>
    <property type="project" value="InterPro"/>
</dbReference>
<reference evidence="15" key="1">
    <citation type="submission" date="2022-11" db="UniProtKB">
        <authorList>
            <consortium name="WormBaseParasite"/>
        </authorList>
    </citation>
    <scope>IDENTIFICATION</scope>
</reference>
<dbReference type="GO" id="GO:0008270">
    <property type="term" value="F:zinc ion binding"/>
    <property type="evidence" value="ECO:0007669"/>
    <property type="project" value="UniProtKB-KW"/>
</dbReference>
<evidence type="ECO:0000256" key="4">
    <source>
        <dbReference type="ARBA" id="ARBA00022771"/>
    </source>
</evidence>
<dbReference type="PANTHER" id="PTHR46397">
    <property type="entry name" value="NUCLEAR HORMONE RECEPTOR FAMILY-RELATED"/>
    <property type="match status" value="1"/>
</dbReference>
<dbReference type="InterPro" id="IPR001723">
    <property type="entry name" value="Nuclear_hrmn_rcpt"/>
</dbReference>
<dbReference type="GO" id="GO:0003700">
    <property type="term" value="F:DNA-binding transcription factor activity"/>
    <property type="evidence" value="ECO:0007669"/>
    <property type="project" value="InterPro"/>
</dbReference>
<dbReference type="PROSITE" id="PS00031">
    <property type="entry name" value="NUCLEAR_REC_DBD_1"/>
    <property type="match status" value="1"/>
</dbReference>
<keyword evidence="14" id="KW-1185">Reference proteome</keyword>